<evidence type="ECO:0000313" key="1">
    <source>
        <dbReference type="EMBL" id="KAJ1353078.1"/>
    </source>
</evidence>
<feature type="non-terminal residue" evidence="1">
    <location>
        <position position="64"/>
    </location>
</feature>
<sequence>MILEYNHYNLIHSFSAAPDERWRNTDGAFQHMAGIRRANSASTFSFVDRSSLQQMVERMLKILS</sequence>
<protein>
    <submittedName>
        <fullName evidence="1">Uncharacterized protein</fullName>
    </submittedName>
</protein>
<accession>A0AAD5M9T3</accession>
<keyword evidence="2" id="KW-1185">Reference proteome</keyword>
<proteinExistence type="predicted"/>
<evidence type="ECO:0000313" key="2">
    <source>
        <dbReference type="Proteomes" id="UP001196413"/>
    </source>
</evidence>
<dbReference type="AlphaFoldDB" id="A0AAD5M9T3"/>
<comment type="caution">
    <text evidence="1">The sequence shown here is derived from an EMBL/GenBank/DDBJ whole genome shotgun (WGS) entry which is preliminary data.</text>
</comment>
<gene>
    <name evidence="1" type="ORF">KIN20_009629</name>
</gene>
<organism evidence="1 2">
    <name type="scientific">Parelaphostrongylus tenuis</name>
    <name type="common">Meningeal worm</name>
    <dbReference type="NCBI Taxonomy" id="148309"/>
    <lineage>
        <taxon>Eukaryota</taxon>
        <taxon>Metazoa</taxon>
        <taxon>Ecdysozoa</taxon>
        <taxon>Nematoda</taxon>
        <taxon>Chromadorea</taxon>
        <taxon>Rhabditida</taxon>
        <taxon>Rhabditina</taxon>
        <taxon>Rhabditomorpha</taxon>
        <taxon>Strongyloidea</taxon>
        <taxon>Metastrongylidae</taxon>
        <taxon>Parelaphostrongylus</taxon>
    </lineage>
</organism>
<name>A0AAD5M9T3_PARTN</name>
<dbReference type="Proteomes" id="UP001196413">
    <property type="component" value="Unassembled WGS sequence"/>
</dbReference>
<reference evidence="1" key="1">
    <citation type="submission" date="2021-06" db="EMBL/GenBank/DDBJ databases">
        <title>Parelaphostrongylus tenuis whole genome reference sequence.</title>
        <authorList>
            <person name="Garwood T.J."/>
            <person name="Larsen P.A."/>
            <person name="Fountain-Jones N.M."/>
            <person name="Garbe J.R."/>
            <person name="Macchietto M.G."/>
            <person name="Kania S.A."/>
            <person name="Gerhold R.W."/>
            <person name="Richards J.E."/>
            <person name="Wolf T.M."/>
        </authorList>
    </citation>
    <scope>NUCLEOTIDE SEQUENCE</scope>
    <source>
        <strain evidence="1">MNPRO001-30</strain>
        <tissue evidence="1">Meninges</tissue>
    </source>
</reference>
<dbReference type="EMBL" id="JAHQIW010001590">
    <property type="protein sequence ID" value="KAJ1353078.1"/>
    <property type="molecule type" value="Genomic_DNA"/>
</dbReference>